<dbReference type="GO" id="GO:0005886">
    <property type="term" value="C:plasma membrane"/>
    <property type="evidence" value="ECO:0007669"/>
    <property type="project" value="UniProtKB-SubCell"/>
</dbReference>
<dbReference type="EMBL" id="BMOF01000047">
    <property type="protein sequence ID" value="GGK05527.1"/>
    <property type="molecule type" value="Genomic_DNA"/>
</dbReference>
<feature type="transmembrane region" description="Helical" evidence="8">
    <location>
        <begin position="129"/>
        <end position="150"/>
    </location>
</feature>
<evidence type="ECO:0000313" key="9">
    <source>
        <dbReference type="EMBL" id="GGK05527.1"/>
    </source>
</evidence>
<evidence type="ECO:0000256" key="7">
    <source>
        <dbReference type="ARBA" id="ARBA00023136"/>
    </source>
</evidence>
<dbReference type="NCBIfam" id="TIGR00842">
    <property type="entry name" value="bcct"/>
    <property type="match status" value="1"/>
</dbReference>
<accession>A0A8J3BGA4</accession>
<dbReference type="AlphaFoldDB" id="A0A8J3BGA4"/>
<reference evidence="9" key="2">
    <citation type="submission" date="2020-09" db="EMBL/GenBank/DDBJ databases">
        <authorList>
            <person name="Sun Q."/>
            <person name="Ohkuma M."/>
        </authorList>
    </citation>
    <scope>NUCLEOTIDE SEQUENCE</scope>
    <source>
        <strain evidence="9">JCM 14719</strain>
    </source>
</reference>
<dbReference type="InterPro" id="IPR000060">
    <property type="entry name" value="BCCT_transptr"/>
</dbReference>
<comment type="caution">
    <text evidence="9">The sequence shown here is derived from an EMBL/GenBank/DDBJ whole genome shotgun (WGS) entry which is preliminary data.</text>
</comment>
<reference evidence="9" key="1">
    <citation type="journal article" date="2014" name="Int. J. Syst. Evol. Microbiol.">
        <title>Complete genome sequence of Corynebacterium casei LMG S-19264T (=DSM 44701T), isolated from a smear-ripened cheese.</title>
        <authorList>
            <consortium name="US DOE Joint Genome Institute (JGI-PGF)"/>
            <person name="Walter F."/>
            <person name="Albersmeier A."/>
            <person name="Kalinowski J."/>
            <person name="Ruckert C."/>
        </authorList>
    </citation>
    <scope>NUCLEOTIDE SEQUENCE</scope>
    <source>
        <strain evidence="9">JCM 14719</strain>
    </source>
</reference>
<feature type="transmembrane region" description="Helical" evidence="8">
    <location>
        <begin position="180"/>
        <end position="201"/>
    </location>
</feature>
<dbReference type="PANTHER" id="PTHR30047:SF7">
    <property type="entry name" value="HIGH-AFFINITY CHOLINE TRANSPORT PROTEIN"/>
    <property type="match status" value="1"/>
</dbReference>
<dbReference type="PANTHER" id="PTHR30047">
    <property type="entry name" value="HIGH-AFFINITY CHOLINE TRANSPORT PROTEIN-RELATED"/>
    <property type="match status" value="1"/>
</dbReference>
<feature type="transmembrane region" description="Helical" evidence="8">
    <location>
        <begin position="221"/>
        <end position="239"/>
    </location>
</feature>
<keyword evidence="4" id="KW-1003">Cell membrane</keyword>
<evidence type="ECO:0000256" key="5">
    <source>
        <dbReference type="ARBA" id="ARBA00022692"/>
    </source>
</evidence>
<feature type="transmembrane region" description="Helical" evidence="8">
    <location>
        <begin position="251"/>
        <end position="281"/>
    </location>
</feature>
<dbReference type="GO" id="GO:0022857">
    <property type="term" value="F:transmembrane transporter activity"/>
    <property type="evidence" value="ECO:0007669"/>
    <property type="project" value="InterPro"/>
</dbReference>
<keyword evidence="5 8" id="KW-0812">Transmembrane</keyword>
<evidence type="ECO:0000256" key="6">
    <source>
        <dbReference type="ARBA" id="ARBA00022989"/>
    </source>
</evidence>
<evidence type="ECO:0000256" key="2">
    <source>
        <dbReference type="ARBA" id="ARBA00005658"/>
    </source>
</evidence>
<feature type="transmembrane region" description="Helical" evidence="8">
    <location>
        <begin position="393"/>
        <end position="420"/>
    </location>
</feature>
<name>A0A8J3BGA4_9BACI</name>
<feature type="transmembrane region" description="Helical" evidence="8">
    <location>
        <begin position="335"/>
        <end position="359"/>
    </location>
</feature>
<dbReference type="InterPro" id="IPR018093">
    <property type="entry name" value="BCCT_CS"/>
</dbReference>
<proteinExistence type="inferred from homology"/>
<evidence type="ECO:0000256" key="1">
    <source>
        <dbReference type="ARBA" id="ARBA00004651"/>
    </source>
</evidence>
<feature type="transmembrane region" description="Helical" evidence="8">
    <location>
        <begin position="301"/>
        <end position="323"/>
    </location>
</feature>
<feature type="transmembrane region" description="Helical" evidence="8">
    <location>
        <begin position="459"/>
        <end position="479"/>
    </location>
</feature>
<keyword evidence="3" id="KW-0813">Transport</keyword>
<sequence length="508" mass="55894">MVFAFSLFIILLFVLWGVLWPDHLNETANTLLSVIIEKFGWFYLLVTFGFLLFALYLAFSKYGSIRLGPDDQEPEYSDFTWFAMLFSAGMGIGLVFWGVAEPMYHYVDPPFGAEGKTAEAARLAMRYAFFHWGLHPWAIYTVIALAIAYFQFRKGTGGLISATFRPLLGERVNGPLGKAIDLLAIFATTFGVATSLGLGALQINGGLSHLAGIPNQLATQLLIILVLTVMYIASATTGLNKGIKILSNVNMAIAVGLLLVVLFVGPTSFLLEVFTTTLGGYLQNLISMSLRMAPFTDRSWLANWTLFYWAWWIAWAPFVGLFIARISKGRTIREFVIGALIAPSMFSFLWFSVFGGLALKLEIVDGLNIAQAVQEDLTSALFVTLEHLPFGSIAAALATVLIITFFVTSADSATYVLGMLSSNGRLNPARRVRVTWGILQSAIAAVLLISGGLKALQTASIVVALPFAAILVGVCASVWKSLAQEHRERVLRERERQKKLEQLLYLRE</sequence>
<evidence type="ECO:0000313" key="10">
    <source>
        <dbReference type="Proteomes" id="UP000637720"/>
    </source>
</evidence>
<keyword evidence="10" id="KW-1185">Reference proteome</keyword>
<dbReference type="Pfam" id="PF02028">
    <property type="entry name" value="BCCT"/>
    <property type="match status" value="1"/>
</dbReference>
<protein>
    <submittedName>
        <fullName evidence="9">Glycine betaine transporter OpuD</fullName>
    </submittedName>
</protein>
<dbReference type="Proteomes" id="UP000637720">
    <property type="component" value="Unassembled WGS sequence"/>
</dbReference>
<evidence type="ECO:0000256" key="4">
    <source>
        <dbReference type="ARBA" id="ARBA00022475"/>
    </source>
</evidence>
<feature type="transmembrane region" description="Helical" evidence="8">
    <location>
        <begin position="432"/>
        <end position="453"/>
    </location>
</feature>
<comment type="similarity">
    <text evidence="2">Belongs to the BCCT transporter (TC 2.A.15) family.</text>
</comment>
<organism evidence="9 10">
    <name type="scientific">Calditerricola satsumensis</name>
    <dbReference type="NCBI Taxonomy" id="373054"/>
    <lineage>
        <taxon>Bacteria</taxon>
        <taxon>Bacillati</taxon>
        <taxon>Bacillota</taxon>
        <taxon>Bacilli</taxon>
        <taxon>Bacillales</taxon>
        <taxon>Bacillaceae</taxon>
        <taxon>Calditerricola</taxon>
    </lineage>
</organism>
<evidence type="ECO:0000256" key="3">
    <source>
        <dbReference type="ARBA" id="ARBA00022448"/>
    </source>
</evidence>
<feature type="transmembrane region" description="Helical" evidence="8">
    <location>
        <begin position="79"/>
        <end position="100"/>
    </location>
</feature>
<dbReference type="RefSeq" id="WP_188817839.1">
    <property type="nucleotide sequence ID" value="NZ_BMOF01000047.1"/>
</dbReference>
<keyword evidence="7 8" id="KW-0472">Membrane</keyword>
<keyword evidence="6 8" id="KW-1133">Transmembrane helix</keyword>
<dbReference type="PROSITE" id="PS01303">
    <property type="entry name" value="BCCT"/>
    <property type="match status" value="1"/>
</dbReference>
<feature type="transmembrane region" description="Helical" evidence="8">
    <location>
        <begin position="41"/>
        <end position="59"/>
    </location>
</feature>
<comment type="subcellular location">
    <subcellularLocation>
        <location evidence="1">Cell membrane</location>
        <topology evidence="1">Multi-pass membrane protein</topology>
    </subcellularLocation>
</comment>
<gene>
    <name evidence="9" type="primary">opuD</name>
    <name evidence="9" type="ORF">GCM10007043_19500</name>
</gene>
<evidence type="ECO:0000256" key="8">
    <source>
        <dbReference type="SAM" id="Phobius"/>
    </source>
</evidence>